<sequence>MVVGVMPFVSATGFLPGVRGPLIPISMYALVLVLLCLDVAPVHAPGLVIPKIWCSWRPCSLLGRSPVLFAVVDPRRLMCNTSALVKLWRPLFSCGPDPSPPSAMDAAPWADLGVPGAIAMKQQLENRLHP</sequence>
<dbReference type="AlphaFoldDB" id="A0A0A9A4U6"/>
<keyword evidence="1" id="KW-1133">Transmembrane helix</keyword>
<organism evidence="2">
    <name type="scientific">Arundo donax</name>
    <name type="common">Giant reed</name>
    <name type="synonym">Donax arundinaceus</name>
    <dbReference type="NCBI Taxonomy" id="35708"/>
    <lineage>
        <taxon>Eukaryota</taxon>
        <taxon>Viridiplantae</taxon>
        <taxon>Streptophyta</taxon>
        <taxon>Embryophyta</taxon>
        <taxon>Tracheophyta</taxon>
        <taxon>Spermatophyta</taxon>
        <taxon>Magnoliopsida</taxon>
        <taxon>Liliopsida</taxon>
        <taxon>Poales</taxon>
        <taxon>Poaceae</taxon>
        <taxon>PACMAD clade</taxon>
        <taxon>Arundinoideae</taxon>
        <taxon>Arundineae</taxon>
        <taxon>Arundo</taxon>
    </lineage>
</organism>
<keyword evidence="1" id="KW-0472">Membrane</keyword>
<reference evidence="2" key="1">
    <citation type="submission" date="2014-09" db="EMBL/GenBank/DDBJ databases">
        <authorList>
            <person name="Magalhaes I.L.F."/>
            <person name="Oliveira U."/>
            <person name="Santos F.R."/>
            <person name="Vidigal T.H.D.A."/>
            <person name="Brescovit A.D."/>
            <person name="Santos A.J."/>
        </authorList>
    </citation>
    <scope>NUCLEOTIDE SEQUENCE</scope>
    <source>
        <tissue evidence="2">Shoot tissue taken approximately 20 cm above the soil surface</tissue>
    </source>
</reference>
<protein>
    <submittedName>
        <fullName evidence="2">Uncharacterized protein</fullName>
    </submittedName>
</protein>
<feature type="transmembrane region" description="Helical" evidence="1">
    <location>
        <begin position="25"/>
        <end position="48"/>
    </location>
</feature>
<keyword evidence="1" id="KW-0812">Transmembrane</keyword>
<dbReference type="EMBL" id="GBRH01255838">
    <property type="protein sequence ID" value="JAD42057.1"/>
    <property type="molecule type" value="Transcribed_RNA"/>
</dbReference>
<evidence type="ECO:0000313" key="2">
    <source>
        <dbReference type="EMBL" id="JAD42057.1"/>
    </source>
</evidence>
<name>A0A0A9A4U6_ARUDO</name>
<accession>A0A0A9A4U6</accession>
<reference evidence="2" key="2">
    <citation type="journal article" date="2015" name="Data Brief">
        <title>Shoot transcriptome of the giant reed, Arundo donax.</title>
        <authorList>
            <person name="Barrero R.A."/>
            <person name="Guerrero F.D."/>
            <person name="Moolhuijzen P."/>
            <person name="Goolsby J.A."/>
            <person name="Tidwell J."/>
            <person name="Bellgard S.E."/>
            <person name="Bellgard M.I."/>
        </authorList>
    </citation>
    <scope>NUCLEOTIDE SEQUENCE</scope>
    <source>
        <tissue evidence="2">Shoot tissue taken approximately 20 cm above the soil surface</tissue>
    </source>
</reference>
<proteinExistence type="predicted"/>
<evidence type="ECO:0000256" key="1">
    <source>
        <dbReference type="SAM" id="Phobius"/>
    </source>
</evidence>